<reference evidence="3 4" key="1">
    <citation type="submission" date="2013-03" db="EMBL/GenBank/DDBJ databases">
        <title>Salinisphaera hydrothermalis C41B8 Genome Sequencing.</title>
        <authorList>
            <person name="Li C."/>
            <person name="Lai Q."/>
            <person name="Shao Z."/>
        </authorList>
    </citation>
    <scope>NUCLEOTIDE SEQUENCE [LARGE SCALE GENOMIC DNA]</scope>
    <source>
        <strain evidence="3 4">C41B8</strain>
    </source>
</reference>
<dbReference type="PATRIC" id="fig|1304275.5.peg.635"/>
<evidence type="ECO:0000313" key="3">
    <source>
        <dbReference type="EMBL" id="KEZ78575.1"/>
    </source>
</evidence>
<dbReference type="InterPro" id="IPR036291">
    <property type="entry name" value="NAD(P)-bd_dom_sf"/>
</dbReference>
<dbReference type="InterPro" id="IPR002347">
    <property type="entry name" value="SDR_fam"/>
</dbReference>
<dbReference type="InterPro" id="IPR020904">
    <property type="entry name" value="Sc_DH/Rdtase_CS"/>
</dbReference>
<comment type="caution">
    <text evidence="3">The sequence shown here is derived from an EMBL/GenBank/DDBJ whole genome shotgun (WGS) entry which is preliminary data.</text>
</comment>
<evidence type="ECO:0000256" key="2">
    <source>
        <dbReference type="ARBA" id="ARBA00023002"/>
    </source>
</evidence>
<dbReference type="AlphaFoldDB" id="A0A084IPE1"/>
<keyword evidence="4" id="KW-1185">Reference proteome</keyword>
<dbReference type="PRINTS" id="PR00080">
    <property type="entry name" value="SDRFAMILY"/>
</dbReference>
<dbReference type="Gene3D" id="3.40.50.720">
    <property type="entry name" value="NAD(P)-binding Rossmann-like Domain"/>
    <property type="match status" value="1"/>
</dbReference>
<sequence>MMNPDVFQPRPGLRVLITAGATGIGRAIADALIARDARVWICDVSEDAIAEFVETYPQARATLTDVRYEKEMAAFVDAVHREWGGVDVVLNNAGIAGDTGPIDEISPDSWRNTIDVNLNGQFYCAHHAAPLLRESEGVLINMSSVAGRLGYAQRTPYSATKWAIVGLTESLAKELGPSGVRVNAILPGIVRGPRMEGVIADRARALGLSYEAMEAQYLEKISLRRMVGPEDIAYMVVFLCSEAGRNISGQALSVCGNVETL</sequence>
<keyword evidence="2" id="KW-0560">Oxidoreductase</keyword>
<dbReference type="EMBL" id="APNK01000003">
    <property type="protein sequence ID" value="KEZ78575.1"/>
    <property type="molecule type" value="Genomic_DNA"/>
</dbReference>
<gene>
    <name evidence="3" type="ORF">C41B8_03131</name>
</gene>
<dbReference type="PRINTS" id="PR00081">
    <property type="entry name" value="GDHRDH"/>
</dbReference>
<dbReference type="RefSeq" id="WP_037334005.1">
    <property type="nucleotide sequence ID" value="NZ_APNK01000003.1"/>
</dbReference>
<dbReference type="NCBIfam" id="NF009466">
    <property type="entry name" value="PRK12826.1-2"/>
    <property type="match status" value="1"/>
</dbReference>
<dbReference type="Proteomes" id="UP000028302">
    <property type="component" value="Unassembled WGS sequence"/>
</dbReference>
<dbReference type="PANTHER" id="PTHR42760">
    <property type="entry name" value="SHORT-CHAIN DEHYDROGENASES/REDUCTASES FAMILY MEMBER"/>
    <property type="match status" value="1"/>
</dbReference>
<evidence type="ECO:0000256" key="1">
    <source>
        <dbReference type="ARBA" id="ARBA00006484"/>
    </source>
</evidence>
<dbReference type="SUPFAM" id="SSF51735">
    <property type="entry name" value="NAD(P)-binding Rossmann-fold domains"/>
    <property type="match status" value="1"/>
</dbReference>
<dbReference type="PANTHER" id="PTHR42760:SF133">
    <property type="entry name" value="3-OXOACYL-[ACYL-CARRIER-PROTEIN] REDUCTASE"/>
    <property type="match status" value="1"/>
</dbReference>
<proteinExistence type="inferred from homology"/>
<name>A0A084IPE1_SALHC</name>
<organism evidence="3 4">
    <name type="scientific">Salinisphaera hydrothermalis (strain C41B8)</name>
    <dbReference type="NCBI Taxonomy" id="1304275"/>
    <lineage>
        <taxon>Bacteria</taxon>
        <taxon>Pseudomonadati</taxon>
        <taxon>Pseudomonadota</taxon>
        <taxon>Gammaproteobacteria</taxon>
        <taxon>Salinisphaerales</taxon>
        <taxon>Salinisphaeraceae</taxon>
        <taxon>Salinisphaera</taxon>
    </lineage>
</organism>
<dbReference type="CDD" id="cd05233">
    <property type="entry name" value="SDR_c"/>
    <property type="match status" value="1"/>
</dbReference>
<dbReference type="STRING" id="1304275.C41B8_03131"/>
<dbReference type="FunFam" id="3.40.50.720:FF:000084">
    <property type="entry name" value="Short-chain dehydrogenase reductase"/>
    <property type="match status" value="1"/>
</dbReference>
<dbReference type="GO" id="GO:0016616">
    <property type="term" value="F:oxidoreductase activity, acting on the CH-OH group of donors, NAD or NADP as acceptor"/>
    <property type="evidence" value="ECO:0007669"/>
    <property type="project" value="TreeGrafter"/>
</dbReference>
<dbReference type="Pfam" id="PF13561">
    <property type="entry name" value="adh_short_C2"/>
    <property type="match status" value="1"/>
</dbReference>
<evidence type="ECO:0000313" key="4">
    <source>
        <dbReference type="Proteomes" id="UP000028302"/>
    </source>
</evidence>
<protein>
    <submittedName>
        <fullName evidence="3">Short chain dehydrogenase</fullName>
    </submittedName>
</protein>
<dbReference type="OrthoDB" id="6861885at2"/>
<dbReference type="eggNOG" id="COG1028">
    <property type="taxonomic scope" value="Bacteria"/>
</dbReference>
<accession>A0A084IPE1</accession>
<dbReference type="PROSITE" id="PS00061">
    <property type="entry name" value="ADH_SHORT"/>
    <property type="match status" value="1"/>
</dbReference>
<comment type="similarity">
    <text evidence="1">Belongs to the short-chain dehydrogenases/reductases (SDR) family.</text>
</comment>